<dbReference type="EMBL" id="CM042883">
    <property type="protein sequence ID" value="KAI4377095.1"/>
    <property type="molecule type" value="Genomic_DNA"/>
</dbReference>
<comment type="caution">
    <text evidence="1">The sequence shown here is derived from an EMBL/GenBank/DDBJ whole genome shotgun (WGS) entry which is preliminary data.</text>
</comment>
<evidence type="ECO:0000313" key="1">
    <source>
        <dbReference type="EMBL" id="KAI4377095.1"/>
    </source>
</evidence>
<dbReference type="Proteomes" id="UP001057402">
    <property type="component" value="Chromosome 4"/>
</dbReference>
<reference evidence="2" key="1">
    <citation type="journal article" date="2023" name="Front. Plant Sci.">
        <title>Chromosomal-level genome assembly of Melastoma candidum provides insights into trichome evolution.</title>
        <authorList>
            <person name="Zhong Y."/>
            <person name="Wu W."/>
            <person name="Sun C."/>
            <person name="Zou P."/>
            <person name="Liu Y."/>
            <person name="Dai S."/>
            <person name="Zhou R."/>
        </authorList>
    </citation>
    <scope>NUCLEOTIDE SEQUENCE [LARGE SCALE GENOMIC DNA]</scope>
</reference>
<evidence type="ECO:0000313" key="2">
    <source>
        <dbReference type="Proteomes" id="UP001057402"/>
    </source>
</evidence>
<gene>
    <name evidence="1" type="ORF">MLD38_014781</name>
</gene>
<organism evidence="1 2">
    <name type="scientific">Melastoma candidum</name>
    <dbReference type="NCBI Taxonomy" id="119954"/>
    <lineage>
        <taxon>Eukaryota</taxon>
        <taxon>Viridiplantae</taxon>
        <taxon>Streptophyta</taxon>
        <taxon>Embryophyta</taxon>
        <taxon>Tracheophyta</taxon>
        <taxon>Spermatophyta</taxon>
        <taxon>Magnoliopsida</taxon>
        <taxon>eudicotyledons</taxon>
        <taxon>Gunneridae</taxon>
        <taxon>Pentapetalae</taxon>
        <taxon>rosids</taxon>
        <taxon>malvids</taxon>
        <taxon>Myrtales</taxon>
        <taxon>Melastomataceae</taxon>
        <taxon>Melastomatoideae</taxon>
        <taxon>Melastomateae</taxon>
        <taxon>Melastoma</taxon>
    </lineage>
</organism>
<accession>A0ACB9RDX2</accession>
<proteinExistence type="predicted"/>
<name>A0ACB9RDX2_9MYRT</name>
<sequence>MCNHESKLKLLPLADAYFALKKEKNQSHSLLLRLQFTGQKIEEGRRRRAFLFSSFLDSFSSMSIAEIKHPPYTAKPNLLWIKVRFRFIGGADDRQDKEV</sequence>
<protein>
    <submittedName>
        <fullName evidence="1">Uncharacterized protein</fullName>
    </submittedName>
</protein>
<keyword evidence="2" id="KW-1185">Reference proteome</keyword>